<organism evidence="2 3">
    <name type="scientific">Dreissena polymorpha</name>
    <name type="common">Zebra mussel</name>
    <name type="synonym">Mytilus polymorpha</name>
    <dbReference type="NCBI Taxonomy" id="45954"/>
    <lineage>
        <taxon>Eukaryota</taxon>
        <taxon>Metazoa</taxon>
        <taxon>Spiralia</taxon>
        <taxon>Lophotrochozoa</taxon>
        <taxon>Mollusca</taxon>
        <taxon>Bivalvia</taxon>
        <taxon>Autobranchia</taxon>
        <taxon>Heteroconchia</taxon>
        <taxon>Euheterodonta</taxon>
        <taxon>Imparidentia</taxon>
        <taxon>Neoheterodontei</taxon>
        <taxon>Myida</taxon>
        <taxon>Dreissenoidea</taxon>
        <taxon>Dreissenidae</taxon>
        <taxon>Dreissena</taxon>
    </lineage>
</organism>
<evidence type="ECO:0000259" key="1">
    <source>
        <dbReference type="Pfam" id="PF25150"/>
    </source>
</evidence>
<feature type="non-terminal residue" evidence="2">
    <location>
        <position position="1"/>
    </location>
</feature>
<dbReference type="GO" id="GO:0030488">
    <property type="term" value="P:tRNA methylation"/>
    <property type="evidence" value="ECO:0007669"/>
    <property type="project" value="TreeGrafter"/>
</dbReference>
<evidence type="ECO:0000313" key="3">
    <source>
        <dbReference type="Proteomes" id="UP000828390"/>
    </source>
</evidence>
<accession>A0A9D4N3A5</accession>
<dbReference type="PANTHER" id="PTHR14387">
    <property type="entry name" value="THADA/DEATH RECEPTOR INTERACTING PROTEIN"/>
    <property type="match status" value="1"/>
</dbReference>
<name>A0A9D4N3A5_DREPO</name>
<sequence length="907" mass="101856">MPSFKSTKYLFVPCELRNNYISVYIGVLSKHSDELSAEVLSLTSNENAKDLVEQFKKIFTAIRKKIIGDHTETVSPHLQYIAALLFACTTKNPLRRVIISSFQNLPKSVQEAVVEPAILDGFRHMFEPTQGRSSLSDAVLSLEEMVPLRHNVDTISAITENFHLGIDCAGVLCLEILHYLTQLAQTFYQVYSPSLSPLGQNEVMHHCLEAVKLTNRICQKTAVTLETRMKEDEALSQLRNIAKQCISTDISILKSDGFLIDCKTSSAMNICLMLNHAGMEEKVLGLFSHTVFSHIPVLRDTGSPPPSWLDGVGMDQLAQGDLTSTSYLCFMYGMLAMVPMETLLSLVGNRVFLMDCMLPELFDLSERCSDVGSKLLAAKSICLLTQRVREHLEVRGSYEDWQSCFHGNSVALQSCLQFVFTAWEDALDAVRFVVRDIFQSVVSLHLWYLQSQGQCTQDDEFLHNLCLTILHDVSWSCKGKYGTLSVLVRHLGSARMLAWDSGIAMHVMQQMQEHTLACYASELYECLFRCHMAELDQSESSKVTWFTQWVVPVLETLCQKSNLQKKHTIEYVLPRLLKCGENTLHRIISHLTQLVNSADKQTSSETQLGALILCLRRARALGMLKKGGSSMAVALMPRQQNAIKKHTEITSTNMEGPGTLDLQTDETVEAISNETESCCNVDAFKSVSQKENAMISEIESDNSKGDCEVWYGLVTVQMLKDALVCRDEQVRLDTFALLCENQKTSEVVVMSELRLIRSFIPDNFNNQNPAFRQQFVALLKKLLLRLKESGGALYRQKNKNSETGMKSYQDFLAWLSRAMLDSLYPGASFAQRSTCLSGLGLLLDLYGPLTDIKEPSTPELFLLNDIIVECDLYTLLHCLTDSFEDNKREAARVLIALTGKPALQQLM</sequence>
<dbReference type="InterPro" id="IPR056843">
    <property type="entry name" value="THADA-like_TPR"/>
</dbReference>
<gene>
    <name evidence="2" type="ORF">DPMN_010514</name>
</gene>
<comment type="caution">
    <text evidence="2">The sequence shown here is derived from an EMBL/GenBank/DDBJ whole genome shotgun (WGS) entry which is preliminary data.</text>
</comment>
<dbReference type="SUPFAM" id="SSF48371">
    <property type="entry name" value="ARM repeat"/>
    <property type="match status" value="1"/>
</dbReference>
<feature type="domain" description="tRNA (32-2'-O)-methyltransferase regulator THADA-like TPR repeats region" evidence="1">
    <location>
        <begin position="545"/>
        <end position="626"/>
    </location>
</feature>
<reference evidence="2" key="1">
    <citation type="journal article" date="2019" name="bioRxiv">
        <title>The Genome of the Zebra Mussel, Dreissena polymorpha: A Resource for Invasive Species Research.</title>
        <authorList>
            <person name="McCartney M.A."/>
            <person name="Auch B."/>
            <person name="Kono T."/>
            <person name="Mallez S."/>
            <person name="Zhang Y."/>
            <person name="Obille A."/>
            <person name="Becker A."/>
            <person name="Abrahante J.E."/>
            <person name="Garbe J."/>
            <person name="Badalamenti J.P."/>
            <person name="Herman A."/>
            <person name="Mangelson H."/>
            <person name="Liachko I."/>
            <person name="Sullivan S."/>
            <person name="Sone E.D."/>
            <person name="Koren S."/>
            <person name="Silverstein K.A.T."/>
            <person name="Beckman K.B."/>
            <person name="Gohl D.M."/>
        </authorList>
    </citation>
    <scope>NUCLEOTIDE SEQUENCE</scope>
    <source>
        <strain evidence="2">Duluth1</strain>
        <tissue evidence="2">Whole animal</tissue>
    </source>
</reference>
<dbReference type="EMBL" id="JAIWYP010000001">
    <property type="protein sequence ID" value="KAH3886504.1"/>
    <property type="molecule type" value="Genomic_DNA"/>
</dbReference>
<dbReference type="Proteomes" id="UP000828390">
    <property type="component" value="Unassembled WGS sequence"/>
</dbReference>
<dbReference type="GO" id="GO:0005829">
    <property type="term" value="C:cytosol"/>
    <property type="evidence" value="ECO:0007669"/>
    <property type="project" value="TreeGrafter"/>
</dbReference>
<dbReference type="Pfam" id="PF25150">
    <property type="entry name" value="TPR_Trm732"/>
    <property type="match status" value="2"/>
</dbReference>
<dbReference type="InterPro" id="IPR016024">
    <property type="entry name" value="ARM-type_fold"/>
</dbReference>
<proteinExistence type="predicted"/>
<protein>
    <recommendedName>
        <fullName evidence="1">tRNA (32-2'-O)-methyltransferase regulator THADA-like TPR repeats region domain-containing protein</fullName>
    </recommendedName>
</protein>
<dbReference type="PANTHER" id="PTHR14387:SF7">
    <property type="entry name" value="THYROID ADENOMA-ASSOCIATED PROTEIN"/>
    <property type="match status" value="1"/>
</dbReference>
<reference evidence="2" key="2">
    <citation type="submission" date="2020-11" db="EMBL/GenBank/DDBJ databases">
        <authorList>
            <person name="McCartney M.A."/>
            <person name="Auch B."/>
            <person name="Kono T."/>
            <person name="Mallez S."/>
            <person name="Becker A."/>
            <person name="Gohl D.M."/>
            <person name="Silverstein K.A.T."/>
            <person name="Koren S."/>
            <person name="Bechman K.B."/>
            <person name="Herman A."/>
            <person name="Abrahante J.E."/>
            <person name="Garbe J."/>
        </authorList>
    </citation>
    <scope>NUCLEOTIDE SEQUENCE</scope>
    <source>
        <strain evidence="2">Duluth1</strain>
        <tissue evidence="2">Whole animal</tissue>
    </source>
</reference>
<dbReference type="AlphaFoldDB" id="A0A9D4N3A5"/>
<evidence type="ECO:0000313" key="2">
    <source>
        <dbReference type="EMBL" id="KAH3886504.1"/>
    </source>
</evidence>
<dbReference type="InterPro" id="IPR051954">
    <property type="entry name" value="tRNA_methyltransferase_THADA"/>
</dbReference>
<keyword evidence="3" id="KW-1185">Reference proteome</keyword>
<feature type="domain" description="tRNA (32-2'-O)-methyltransferase regulator THADA-like TPR repeats region" evidence="1">
    <location>
        <begin position="688"/>
        <end position="887"/>
    </location>
</feature>